<evidence type="ECO:0000313" key="2">
    <source>
        <dbReference type="EMBL" id="CAE7372515.1"/>
    </source>
</evidence>
<proteinExistence type="predicted"/>
<reference evidence="2" key="1">
    <citation type="submission" date="2021-02" db="EMBL/GenBank/DDBJ databases">
        <authorList>
            <person name="Dougan E. K."/>
            <person name="Rhodes N."/>
            <person name="Thang M."/>
            <person name="Chan C."/>
        </authorList>
    </citation>
    <scope>NUCLEOTIDE SEQUENCE</scope>
</reference>
<dbReference type="Proteomes" id="UP000604046">
    <property type="component" value="Unassembled WGS sequence"/>
</dbReference>
<keyword evidence="1" id="KW-0472">Membrane</keyword>
<feature type="transmembrane region" description="Helical" evidence="1">
    <location>
        <begin position="522"/>
        <end position="540"/>
    </location>
</feature>
<protein>
    <submittedName>
        <fullName evidence="2">Uncharacterized protein</fullName>
    </submittedName>
</protein>
<organism evidence="2 3">
    <name type="scientific">Symbiodinium natans</name>
    <dbReference type="NCBI Taxonomy" id="878477"/>
    <lineage>
        <taxon>Eukaryota</taxon>
        <taxon>Sar</taxon>
        <taxon>Alveolata</taxon>
        <taxon>Dinophyceae</taxon>
        <taxon>Suessiales</taxon>
        <taxon>Symbiodiniaceae</taxon>
        <taxon>Symbiodinium</taxon>
    </lineage>
</organism>
<feature type="transmembrane region" description="Helical" evidence="1">
    <location>
        <begin position="691"/>
        <end position="709"/>
    </location>
</feature>
<feature type="transmembrane region" description="Helical" evidence="1">
    <location>
        <begin position="638"/>
        <end position="671"/>
    </location>
</feature>
<feature type="transmembrane region" description="Helical" evidence="1">
    <location>
        <begin position="469"/>
        <end position="491"/>
    </location>
</feature>
<gene>
    <name evidence="2" type="ORF">SNAT2548_LOCUS20344</name>
</gene>
<feature type="transmembrane region" description="Helical" evidence="1">
    <location>
        <begin position="570"/>
        <end position="592"/>
    </location>
</feature>
<evidence type="ECO:0000256" key="1">
    <source>
        <dbReference type="SAM" id="Phobius"/>
    </source>
</evidence>
<evidence type="ECO:0000313" key="3">
    <source>
        <dbReference type="Proteomes" id="UP000604046"/>
    </source>
</evidence>
<keyword evidence="1" id="KW-0812">Transmembrane</keyword>
<comment type="caution">
    <text evidence="2">The sequence shown here is derived from an EMBL/GenBank/DDBJ whole genome shotgun (WGS) entry which is preliminary data.</text>
</comment>
<dbReference type="OrthoDB" id="427093at2759"/>
<sequence length="1010" mass="112875">MEVPAVELQSLGEGYAPLVPTAEARGFTREGESPSSIWTRLWMVGARCIVFDLTYQHVWSKFLAFLCFLNATLLLGEESFYSILSQLPSSSSCIRNHHVGFCNKTGDQVFRDSRIQVVLSPVESEKLQLEFPSVRTLWVVLVVAVANSRYMNKNQAWIVWTLATVGALLCSAHAAVTLVDLAHCGPGSPWHAVDWESLDREWASTQGLLGERHTPSASARRVAEYCWMPPLPNKEALRPRPPLHDGHKREIQQQTLDTNMTVFLRDMWIALMDSATFTLEFDNQTLVKSYCRDVLEMLSMSSCLRWLNSSELGNSIQCQAQGPELLMQDLMRSWQGEVATVHDAYTGHQSGSLQAFVQLADHWELSALAAQGCTATISGGNFALRPPTLGPQAVGSTSALSRHLLILAEGRGCEVPPAPSTPTLRCLDLGLNSRFSSVNESYLNPTFVGCVARIFRGCAGRSASATLTAFRSACQATCAVLMLFGYIRMLCMRVGCQRRNGIDRTWLCDGIQQALTLAGSRVGVGLLMASLLQVGFTVLASEVASNWILEGHGLRLASSLRISPLKLVDVLLMLGIWMQLIVFLVAVCYNVVLHIQLRKQILALPRSVLFGQNTEVPDSYRGPDLKDLKRMGSTSLVYAMYFPGIVFWHFFYASWILVLMFCFALGCLVVVGQPAETRSVHAKRIWPVLTYGSFLCSVLLAHFVTRLFTQRCLLRRHGRGIQIRCLCLFSWYEVMLFLLSFAVGPTAALWDYIKGFLCTVLASLIIEKPNFTQFGELADYVYCTYCAALLLERMDRDRLEDEPNEHAGNEHEMLESCEDCRQRCDNWDSKAEPELLDSSYHSKLGCLQRTCAFWLLFLGLPLLSAVLVDSSSYSLGYDCPHFLKTILPLRRCQEQQAQKGEPLSIVAAVSAAQTQMRPTSRMLSAVTALCAFGMARATVSSAFPSRCLPRTFGHGRLHLRCPCRRHCLRSVEACTSMPTPSFAEQWWRKLTRFRILGGTCWYTWRCTACR</sequence>
<keyword evidence="1" id="KW-1133">Transmembrane helix</keyword>
<keyword evidence="3" id="KW-1185">Reference proteome</keyword>
<dbReference type="AlphaFoldDB" id="A0A812Q682"/>
<accession>A0A812Q682</accession>
<feature type="transmembrane region" description="Helical" evidence="1">
    <location>
        <begin position="721"/>
        <end position="743"/>
    </location>
</feature>
<name>A0A812Q682_9DINO</name>
<dbReference type="EMBL" id="CAJNDS010002207">
    <property type="protein sequence ID" value="CAE7372515.1"/>
    <property type="molecule type" value="Genomic_DNA"/>
</dbReference>